<dbReference type="Gene3D" id="3.30.200.20">
    <property type="entry name" value="Phosphorylase Kinase, domain 1"/>
    <property type="match status" value="1"/>
</dbReference>
<dbReference type="SUPFAM" id="SSF56112">
    <property type="entry name" value="Protein kinase-like (PK-like)"/>
    <property type="match status" value="1"/>
</dbReference>
<keyword evidence="3" id="KW-1185">Reference proteome</keyword>
<keyword evidence="2" id="KW-0808">Transferase</keyword>
<protein>
    <submittedName>
        <fullName evidence="2">Homoserine kinase</fullName>
        <ecNumber evidence="2">2.7.1.39</ecNumber>
    </submittedName>
</protein>
<dbReference type="RefSeq" id="WP_058483036.1">
    <property type="nucleotide sequence ID" value="NZ_CAAAII010000005.1"/>
</dbReference>
<dbReference type="AlphaFoldDB" id="A0A0W0Z549"/>
<dbReference type="STRING" id="452.Lspi_1095"/>
<dbReference type="Gene3D" id="3.90.1200.10">
    <property type="match status" value="1"/>
</dbReference>
<dbReference type="PATRIC" id="fig|452.5.peg.1207"/>
<dbReference type="EMBL" id="LNYX01000013">
    <property type="protein sequence ID" value="KTD64288.1"/>
    <property type="molecule type" value="Genomic_DNA"/>
</dbReference>
<comment type="caution">
    <text evidence="2">The sequence shown here is derived from an EMBL/GenBank/DDBJ whole genome shotgun (WGS) entry which is preliminary data.</text>
</comment>
<sequence>MTFKQHWEKTDAQIQLPEKTIKAMLEIAFPQKTILSYQLISGGCANLNYKIDLENEEFPYILRIYLRDKNAAFREKNLASLLKNTVPVPLIYRVDDYDNYRFAVTRYMSGISLRDLLLGKEPYDLQTIMFDAGAMLAKIQNHRFLKAGFFNPELEIVKTPSQFDLMAFAKECMQHENTINLLKTDLLARADSCLSTFKDCFPDEKMCSLVHGDFDPANILVTRENGQWFVAGILDWEFSFSGSPLWDVANMLRYAHEMPAEFEDFFLKGLKTGYHLPPDWRISIHLLNLLSLLDCLVRSSLETTPNRCQDIHALIAHIITQLENGYD</sequence>
<gene>
    <name evidence="2" type="primary">thrB</name>
    <name evidence="2" type="ORF">Lspi_1095</name>
</gene>
<accession>A0A0W0Z549</accession>
<proteinExistence type="predicted"/>
<feature type="domain" description="Aminoglycoside phosphotransferase" evidence="1">
    <location>
        <begin position="37"/>
        <end position="281"/>
    </location>
</feature>
<dbReference type="InterPro" id="IPR051678">
    <property type="entry name" value="AGP_Transferase"/>
</dbReference>
<name>A0A0W0Z549_LEGSP</name>
<organism evidence="2 3">
    <name type="scientific">Legionella spiritensis</name>
    <dbReference type="NCBI Taxonomy" id="452"/>
    <lineage>
        <taxon>Bacteria</taxon>
        <taxon>Pseudomonadati</taxon>
        <taxon>Pseudomonadota</taxon>
        <taxon>Gammaproteobacteria</taxon>
        <taxon>Legionellales</taxon>
        <taxon>Legionellaceae</taxon>
        <taxon>Legionella</taxon>
    </lineage>
</organism>
<dbReference type="EC" id="2.7.1.39" evidence="2"/>
<dbReference type="InterPro" id="IPR011009">
    <property type="entry name" value="Kinase-like_dom_sf"/>
</dbReference>
<dbReference type="PANTHER" id="PTHR21310:SF15">
    <property type="entry name" value="AMINOGLYCOSIDE PHOSPHOTRANSFERASE DOMAIN-CONTAINING PROTEIN"/>
    <property type="match status" value="1"/>
</dbReference>
<dbReference type="Proteomes" id="UP000054877">
    <property type="component" value="Unassembled WGS sequence"/>
</dbReference>
<dbReference type="GO" id="GO:0004413">
    <property type="term" value="F:homoserine kinase activity"/>
    <property type="evidence" value="ECO:0007669"/>
    <property type="project" value="UniProtKB-EC"/>
</dbReference>
<dbReference type="OrthoDB" id="9799092at2"/>
<dbReference type="Pfam" id="PF01636">
    <property type="entry name" value="APH"/>
    <property type="match status" value="1"/>
</dbReference>
<evidence type="ECO:0000313" key="2">
    <source>
        <dbReference type="EMBL" id="KTD64288.1"/>
    </source>
</evidence>
<reference evidence="2 3" key="1">
    <citation type="submission" date="2015-11" db="EMBL/GenBank/DDBJ databases">
        <title>Genomic analysis of 38 Legionella species identifies large and diverse effector repertoires.</title>
        <authorList>
            <person name="Burstein D."/>
            <person name="Amaro F."/>
            <person name="Zusman T."/>
            <person name="Lifshitz Z."/>
            <person name="Cohen O."/>
            <person name="Gilbert J.A."/>
            <person name="Pupko T."/>
            <person name="Shuman H.A."/>
            <person name="Segal G."/>
        </authorList>
    </citation>
    <scope>NUCLEOTIDE SEQUENCE [LARGE SCALE GENOMIC DNA]</scope>
    <source>
        <strain evidence="2 3">Mt.St.Helens-9</strain>
    </source>
</reference>
<keyword evidence="2" id="KW-0418">Kinase</keyword>
<dbReference type="InterPro" id="IPR002575">
    <property type="entry name" value="Aminoglycoside_PTrfase"/>
</dbReference>
<dbReference type="PANTHER" id="PTHR21310">
    <property type="entry name" value="AMINOGLYCOSIDE PHOSPHOTRANSFERASE-RELATED-RELATED"/>
    <property type="match status" value="1"/>
</dbReference>
<evidence type="ECO:0000313" key="3">
    <source>
        <dbReference type="Proteomes" id="UP000054877"/>
    </source>
</evidence>
<evidence type="ECO:0000259" key="1">
    <source>
        <dbReference type="Pfam" id="PF01636"/>
    </source>
</evidence>